<comment type="caution">
    <text evidence="2">The sequence shown here is derived from an EMBL/GenBank/DDBJ whole genome shotgun (WGS) entry which is preliminary data.</text>
</comment>
<feature type="region of interest" description="Disordered" evidence="1">
    <location>
        <begin position="66"/>
        <end position="86"/>
    </location>
</feature>
<accession>A0ABV8MX67</accession>
<proteinExistence type="predicted"/>
<gene>
    <name evidence="2" type="ORF">ACFO3R_04560</name>
</gene>
<dbReference type="Proteomes" id="UP001595871">
    <property type="component" value="Unassembled WGS sequence"/>
</dbReference>
<evidence type="ECO:0000313" key="3">
    <source>
        <dbReference type="Proteomes" id="UP001595871"/>
    </source>
</evidence>
<dbReference type="Pfam" id="PF17196">
    <property type="entry name" value="DUF5133"/>
    <property type="match status" value="1"/>
</dbReference>
<dbReference type="InterPro" id="IPR033457">
    <property type="entry name" value="DUF5133"/>
</dbReference>
<dbReference type="EMBL" id="JBHSCF010000006">
    <property type="protein sequence ID" value="MFC4185662.1"/>
    <property type="molecule type" value="Genomic_DNA"/>
</dbReference>
<sequence>MLTPGPQDLRVALARYADARIEDDRRPNAATARAVEDATRTLCLLTGTPDVPQAIAIADSVLARHSTVLPGPRPAKPRRGDNLQTA</sequence>
<reference evidence="3" key="1">
    <citation type="journal article" date="2019" name="Int. J. Syst. Evol. Microbiol.">
        <title>The Global Catalogue of Microorganisms (GCM) 10K type strain sequencing project: providing services to taxonomists for standard genome sequencing and annotation.</title>
        <authorList>
            <consortium name="The Broad Institute Genomics Platform"/>
            <consortium name="The Broad Institute Genome Sequencing Center for Infectious Disease"/>
            <person name="Wu L."/>
            <person name="Ma J."/>
        </authorList>
    </citation>
    <scope>NUCLEOTIDE SEQUENCE [LARGE SCALE GENOMIC DNA]</scope>
    <source>
        <strain evidence="3">CCM 3243</strain>
    </source>
</reference>
<keyword evidence="3" id="KW-1185">Reference proteome</keyword>
<protein>
    <submittedName>
        <fullName evidence="2">DUF5133 domain-containing protein</fullName>
    </submittedName>
</protein>
<dbReference type="RefSeq" id="WP_200694869.1">
    <property type="nucleotide sequence ID" value="NZ_BAAAYA010000014.1"/>
</dbReference>
<evidence type="ECO:0000313" key="2">
    <source>
        <dbReference type="EMBL" id="MFC4185662.1"/>
    </source>
</evidence>
<evidence type="ECO:0000256" key="1">
    <source>
        <dbReference type="SAM" id="MobiDB-lite"/>
    </source>
</evidence>
<organism evidence="2 3">
    <name type="scientific">Streptomyces flavovirens</name>
    <dbReference type="NCBI Taxonomy" id="52258"/>
    <lineage>
        <taxon>Bacteria</taxon>
        <taxon>Bacillati</taxon>
        <taxon>Actinomycetota</taxon>
        <taxon>Actinomycetes</taxon>
        <taxon>Kitasatosporales</taxon>
        <taxon>Streptomycetaceae</taxon>
        <taxon>Streptomyces</taxon>
    </lineage>
</organism>
<name>A0ABV8MX67_9ACTN</name>